<dbReference type="InterPro" id="IPR016156">
    <property type="entry name" value="FAD/NAD-linked_Rdtase_dimer_sf"/>
</dbReference>
<accession>A0ABP8YBK2</accession>
<dbReference type="PRINTS" id="PR00469">
    <property type="entry name" value="PNDRDTASEII"/>
</dbReference>
<evidence type="ECO:0000256" key="2">
    <source>
        <dbReference type="ARBA" id="ARBA00022630"/>
    </source>
</evidence>
<dbReference type="PANTHER" id="PTHR43557:SF2">
    <property type="entry name" value="RIESKE DOMAIN-CONTAINING PROTEIN-RELATED"/>
    <property type="match status" value="1"/>
</dbReference>
<evidence type="ECO:0000256" key="1">
    <source>
        <dbReference type="ARBA" id="ARBA00001974"/>
    </source>
</evidence>
<reference evidence="8" key="1">
    <citation type="journal article" date="2019" name="Int. J. Syst. Evol. Microbiol.">
        <title>The Global Catalogue of Microorganisms (GCM) 10K type strain sequencing project: providing services to taxonomists for standard genome sequencing and annotation.</title>
        <authorList>
            <consortium name="The Broad Institute Genomics Platform"/>
            <consortium name="The Broad Institute Genome Sequencing Center for Infectious Disease"/>
            <person name="Wu L."/>
            <person name="Ma J."/>
        </authorList>
    </citation>
    <scope>NUCLEOTIDE SEQUENCE [LARGE SCALE GENOMIC DNA]</scope>
    <source>
        <strain evidence="8">JCM 18532</strain>
    </source>
</reference>
<dbReference type="PANTHER" id="PTHR43557">
    <property type="entry name" value="APOPTOSIS-INDUCING FACTOR 1"/>
    <property type="match status" value="1"/>
</dbReference>
<feature type="domain" description="Reductase C-terminal" evidence="6">
    <location>
        <begin position="317"/>
        <end position="383"/>
    </location>
</feature>
<evidence type="ECO:0000259" key="6">
    <source>
        <dbReference type="Pfam" id="PF14759"/>
    </source>
</evidence>
<name>A0ABP8YBK2_9ACTN</name>
<evidence type="ECO:0000313" key="7">
    <source>
        <dbReference type="EMBL" id="GAA4724242.1"/>
    </source>
</evidence>
<evidence type="ECO:0000259" key="5">
    <source>
        <dbReference type="Pfam" id="PF07992"/>
    </source>
</evidence>
<dbReference type="InterPro" id="IPR050446">
    <property type="entry name" value="FAD-oxidoreductase/Apoptosis"/>
</dbReference>
<dbReference type="Gene3D" id="3.50.50.60">
    <property type="entry name" value="FAD/NAD(P)-binding domain"/>
    <property type="match status" value="2"/>
</dbReference>
<comment type="cofactor">
    <cofactor evidence="1">
        <name>FAD</name>
        <dbReference type="ChEBI" id="CHEBI:57692"/>
    </cofactor>
</comment>
<evidence type="ECO:0000256" key="3">
    <source>
        <dbReference type="ARBA" id="ARBA00022827"/>
    </source>
</evidence>
<dbReference type="Gene3D" id="3.30.390.30">
    <property type="match status" value="1"/>
</dbReference>
<dbReference type="Proteomes" id="UP001499882">
    <property type="component" value="Unassembled WGS sequence"/>
</dbReference>
<evidence type="ECO:0000256" key="4">
    <source>
        <dbReference type="ARBA" id="ARBA00023002"/>
    </source>
</evidence>
<dbReference type="PRINTS" id="PR00368">
    <property type="entry name" value="FADPNR"/>
</dbReference>
<keyword evidence="8" id="KW-1185">Reference proteome</keyword>
<gene>
    <name evidence="7" type="ORF">GCM10023350_03200</name>
</gene>
<evidence type="ECO:0000313" key="8">
    <source>
        <dbReference type="Proteomes" id="UP001499882"/>
    </source>
</evidence>
<protein>
    <submittedName>
        <fullName evidence="7">FAD/NAD(P)-binding oxidoreductase</fullName>
    </submittedName>
</protein>
<dbReference type="InterPro" id="IPR028202">
    <property type="entry name" value="Reductase_C"/>
</dbReference>
<dbReference type="InterPro" id="IPR036188">
    <property type="entry name" value="FAD/NAD-bd_sf"/>
</dbReference>
<comment type="caution">
    <text evidence="7">The sequence shown here is derived from an EMBL/GenBank/DDBJ whole genome shotgun (WGS) entry which is preliminary data.</text>
</comment>
<proteinExistence type="predicted"/>
<keyword evidence="2" id="KW-0285">Flavoprotein</keyword>
<dbReference type="Pfam" id="PF07992">
    <property type="entry name" value="Pyr_redox_2"/>
    <property type="match status" value="1"/>
</dbReference>
<keyword evidence="3" id="KW-0274">FAD</keyword>
<dbReference type="SUPFAM" id="SSF51905">
    <property type="entry name" value="FAD/NAD(P)-binding domain"/>
    <property type="match status" value="2"/>
</dbReference>
<feature type="domain" description="FAD/NAD(P)-binding" evidence="5">
    <location>
        <begin position="9"/>
        <end position="296"/>
    </location>
</feature>
<dbReference type="EMBL" id="BAABKN010000004">
    <property type="protein sequence ID" value="GAA4724242.1"/>
    <property type="molecule type" value="Genomic_DNA"/>
</dbReference>
<dbReference type="Pfam" id="PF14759">
    <property type="entry name" value="Reductase_C"/>
    <property type="match status" value="1"/>
</dbReference>
<dbReference type="SUPFAM" id="SSF55424">
    <property type="entry name" value="FAD/NAD-linked reductases, dimerisation (C-terminal) domain"/>
    <property type="match status" value="1"/>
</dbReference>
<keyword evidence="4" id="KW-0560">Oxidoreductase</keyword>
<sequence length="389" mass="41351">MTARRPRRNIVIVGGSIAAVTAAQVLRAEGYQGRLTMLSAETHLPYSRVPLSKSVLSGAADITTCALPISTESVDVRLGQPVVGLDDQAHCVHVANGDAINYDGLIVTSGARARRLARPGQSGEYVLRDASDIPALVERLFAARTVVVIGAGFLGMEIATTCTTLGLDVTVIDRDPPLRRLLGTWLSALVVAKAEASGVRFVRADKGVSLLGDGHVSGVAYDDVTLQADLVISAVGDIPNTEWLQRSRLRAAGAIVVDQQCFASPDIVAAGDVAAIRQPDGSITRLPHWNNAVRQARTAALSLLHGRDAPIAEPDHYFWTDAFGMQIKVCGRIPEQHDPIILERDDTQGSYLVQWTGSDGNPSAAATVNRKLPVVKLRRLATDAGVVAT</sequence>
<organism evidence="7 8">
    <name type="scientific">Nocardioides endophyticus</name>
    <dbReference type="NCBI Taxonomy" id="1353775"/>
    <lineage>
        <taxon>Bacteria</taxon>
        <taxon>Bacillati</taxon>
        <taxon>Actinomycetota</taxon>
        <taxon>Actinomycetes</taxon>
        <taxon>Propionibacteriales</taxon>
        <taxon>Nocardioidaceae</taxon>
        <taxon>Nocardioides</taxon>
    </lineage>
</organism>
<dbReference type="InterPro" id="IPR023753">
    <property type="entry name" value="FAD/NAD-binding_dom"/>
</dbReference>
<dbReference type="RefSeq" id="WP_345524777.1">
    <property type="nucleotide sequence ID" value="NZ_BAABKN010000004.1"/>
</dbReference>